<keyword evidence="2" id="KW-1185">Reference proteome</keyword>
<proteinExistence type="predicted"/>
<dbReference type="SUPFAM" id="SSF48403">
    <property type="entry name" value="Ankyrin repeat"/>
    <property type="match status" value="1"/>
</dbReference>
<gene>
    <name evidence="1" type="ORF">PPROV_000444700</name>
</gene>
<dbReference type="Proteomes" id="UP000660262">
    <property type="component" value="Unassembled WGS sequence"/>
</dbReference>
<sequence>MLLLYSDKGALLDGVFARRPDDRDKARSAPLPAAHAVARRHAEASNVVRTAAKHGRAGALSALVAAGYPCFVASDGPASTPLHLAASSGSEAAVLCCISALAEHSSRQAGPRTFARELEWRDASGRTPLACALEAGAESSARHLIRVGADASTCGIDGAPAWAVAEANSAAAEICRTHATAGGRLDLPTDEHASPFAARRRAALVESALAMYARARREEQRGSVPYERRVGEHTWSWQQLPWKARLSERLGDADNLGRAPNLVS</sequence>
<dbReference type="Gene3D" id="1.25.40.20">
    <property type="entry name" value="Ankyrin repeat-containing domain"/>
    <property type="match status" value="1"/>
</dbReference>
<comment type="caution">
    <text evidence="1">The sequence shown here is derived from an EMBL/GenBank/DDBJ whole genome shotgun (WGS) entry which is preliminary data.</text>
</comment>
<evidence type="ECO:0000313" key="2">
    <source>
        <dbReference type="Proteomes" id="UP000660262"/>
    </source>
</evidence>
<reference evidence="1" key="1">
    <citation type="submission" date="2020-10" db="EMBL/GenBank/DDBJ databases">
        <title>Unveiling of a novel bifunctional photoreceptor, Dualchrome1, isolated from a cosmopolitan green alga.</title>
        <authorList>
            <person name="Suzuki S."/>
            <person name="Kawachi M."/>
        </authorList>
    </citation>
    <scope>NUCLEOTIDE SEQUENCE</scope>
    <source>
        <strain evidence="1">NIES 2893</strain>
    </source>
</reference>
<dbReference type="AlphaFoldDB" id="A0A830HL20"/>
<name>A0A830HL20_9CHLO</name>
<dbReference type="InterPro" id="IPR036770">
    <property type="entry name" value="Ankyrin_rpt-contain_sf"/>
</dbReference>
<accession>A0A830HL20</accession>
<protein>
    <submittedName>
        <fullName evidence="1">Uncharacterized protein</fullName>
    </submittedName>
</protein>
<dbReference type="InterPro" id="IPR002110">
    <property type="entry name" value="Ankyrin_rpt"/>
</dbReference>
<evidence type="ECO:0000313" key="1">
    <source>
        <dbReference type="EMBL" id="GHP05697.1"/>
    </source>
</evidence>
<dbReference type="Pfam" id="PF12796">
    <property type="entry name" value="Ank_2"/>
    <property type="match status" value="1"/>
</dbReference>
<organism evidence="1 2">
    <name type="scientific">Pycnococcus provasolii</name>
    <dbReference type="NCBI Taxonomy" id="41880"/>
    <lineage>
        <taxon>Eukaryota</taxon>
        <taxon>Viridiplantae</taxon>
        <taxon>Chlorophyta</taxon>
        <taxon>Pseudoscourfieldiophyceae</taxon>
        <taxon>Pseudoscourfieldiales</taxon>
        <taxon>Pycnococcaceae</taxon>
        <taxon>Pycnococcus</taxon>
    </lineage>
</organism>
<dbReference type="EMBL" id="BNJQ01000011">
    <property type="protein sequence ID" value="GHP05697.1"/>
    <property type="molecule type" value="Genomic_DNA"/>
</dbReference>